<dbReference type="AlphaFoldDB" id="A0A2H3JAB8"/>
<dbReference type="OrthoDB" id="3226064at2759"/>
<proteinExistence type="predicted"/>
<keyword evidence="2" id="KW-0812">Transmembrane</keyword>
<dbReference type="InterPro" id="IPR036047">
    <property type="entry name" value="F-box-like_dom_sf"/>
</dbReference>
<feature type="transmembrane region" description="Helical" evidence="2">
    <location>
        <begin position="12"/>
        <end position="29"/>
    </location>
</feature>
<feature type="compositionally biased region" description="Polar residues" evidence="1">
    <location>
        <begin position="344"/>
        <end position="357"/>
    </location>
</feature>
<keyword evidence="2" id="KW-1133">Transmembrane helix</keyword>
<dbReference type="InterPro" id="IPR001810">
    <property type="entry name" value="F-box_dom"/>
</dbReference>
<dbReference type="EMBL" id="KB467832">
    <property type="protein sequence ID" value="PCH34618.1"/>
    <property type="molecule type" value="Genomic_DNA"/>
</dbReference>
<dbReference type="SUPFAM" id="SSF81383">
    <property type="entry name" value="F-box domain"/>
    <property type="match status" value="1"/>
</dbReference>
<protein>
    <recommendedName>
        <fullName evidence="3">F-box domain-containing protein</fullName>
    </recommendedName>
</protein>
<evidence type="ECO:0000313" key="4">
    <source>
        <dbReference type="EMBL" id="PCH34618.1"/>
    </source>
</evidence>
<dbReference type="PROSITE" id="PS50181">
    <property type="entry name" value="FBOX"/>
    <property type="match status" value="1"/>
</dbReference>
<evidence type="ECO:0000259" key="3">
    <source>
        <dbReference type="PROSITE" id="PS50181"/>
    </source>
</evidence>
<evidence type="ECO:0000256" key="1">
    <source>
        <dbReference type="SAM" id="MobiDB-lite"/>
    </source>
</evidence>
<gene>
    <name evidence="4" type="ORF">WOLCODRAFT_124744</name>
</gene>
<dbReference type="OMA" id="MKMARNA"/>
<accession>A0A2H3JAB8</accession>
<feature type="region of interest" description="Disordered" evidence="1">
    <location>
        <begin position="325"/>
        <end position="402"/>
    </location>
</feature>
<reference evidence="4 5" key="1">
    <citation type="journal article" date="2012" name="Science">
        <title>The Paleozoic origin of enzymatic lignin decomposition reconstructed from 31 fungal genomes.</title>
        <authorList>
            <person name="Floudas D."/>
            <person name="Binder M."/>
            <person name="Riley R."/>
            <person name="Barry K."/>
            <person name="Blanchette R.A."/>
            <person name="Henrissat B."/>
            <person name="Martinez A.T."/>
            <person name="Otillar R."/>
            <person name="Spatafora J.W."/>
            <person name="Yadav J.S."/>
            <person name="Aerts A."/>
            <person name="Benoit I."/>
            <person name="Boyd A."/>
            <person name="Carlson A."/>
            <person name="Copeland A."/>
            <person name="Coutinho P.M."/>
            <person name="de Vries R.P."/>
            <person name="Ferreira P."/>
            <person name="Findley K."/>
            <person name="Foster B."/>
            <person name="Gaskell J."/>
            <person name="Glotzer D."/>
            <person name="Gorecki P."/>
            <person name="Heitman J."/>
            <person name="Hesse C."/>
            <person name="Hori C."/>
            <person name="Igarashi K."/>
            <person name="Jurgens J.A."/>
            <person name="Kallen N."/>
            <person name="Kersten P."/>
            <person name="Kohler A."/>
            <person name="Kuees U."/>
            <person name="Kumar T.K.A."/>
            <person name="Kuo A."/>
            <person name="LaButti K."/>
            <person name="Larrondo L.F."/>
            <person name="Lindquist E."/>
            <person name="Ling A."/>
            <person name="Lombard V."/>
            <person name="Lucas S."/>
            <person name="Lundell T."/>
            <person name="Martin R."/>
            <person name="McLaughlin D.J."/>
            <person name="Morgenstern I."/>
            <person name="Morin E."/>
            <person name="Murat C."/>
            <person name="Nagy L.G."/>
            <person name="Nolan M."/>
            <person name="Ohm R.A."/>
            <person name="Patyshakuliyeva A."/>
            <person name="Rokas A."/>
            <person name="Ruiz-Duenas F.J."/>
            <person name="Sabat G."/>
            <person name="Salamov A."/>
            <person name="Samejima M."/>
            <person name="Schmutz J."/>
            <person name="Slot J.C."/>
            <person name="St John F."/>
            <person name="Stenlid J."/>
            <person name="Sun H."/>
            <person name="Sun S."/>
            <person name="Syed K."/>
            <person name="Tsang A."/>
            <person name="Wiebenga A."/>
            <person name="Young D."/>
            <person name="Pisabarro A."/>
            <person name="Eastwood D.C."/>
            <person name="Martin F."/>
            <person name="Cullen D."/>
            <person name="Grigoriev I.V."/>
            <person name="Hibbett D.S."/>
        </authorList>
    </citation>
    <scope>NUCLEOTIDE SEQUENCE [LARGE SCALE GENOMIC DNA]</scope>
    <source>
        <strain evidence="4 5">MD-104</strain>
    </source>
</reference>
<feature type="compositionally biased region" description="Polar residues" evidence="1">
    <location>
        <begin position="325"/>
        <end position="335"/>
    </location>
</feature>
<name>A0A2H3JAB8_WOLCO</name>
<evidence type="ECO:0000313" key="5">
    <source>
        <dbReference type="Proteomes" id="UP000218811"/>
    </source>
</evidence>
<evidence type="ECO:0000256" key="2">
    <source>
        <dbReference type="SAM" id="Phobius"/>
    </source>
</evidence>
<feature type="region of interest" description="Disordered" evidence="1">
    <location>
        <begin position="541"/>
        <end position="567"/>
    </location>
</feature>
<feature type="domain" description="F-box" evidence="3">
    <location>
        <begin position="1"/>
        <end position="51"/>
    </location>
</feature>
<sequence>MLSLPPELVENILICIAAMGFPTAIAALAQTCRFLRDFIDGATDHHLWRNIFLTSFDDPRELIYTNKRKFACRSGHDRPRREVEWAAEFKRRVWTKHYIARHTQPLHVQKVYGLRSRAAAVSQIDLSPTFDSDSILRALRTILSVMQTTLPPNQTSQGVLYLSDNTSSRSGNSAFPENYSLSKIFHSTTEYPIINPDPTPSLNIPWLESTLQRGLPAALIARLSGDHVETEWEQTLEAQALGEIICCTGFLPVRELREERIGRLASSAASNNTGKSNPNITSLDMSVDAQKARARHRAREHVYDMQYLHRRRCWGPFLLVPKSSASAGPRSTSVANAGDVPSRNWPSSDVNEPYSSESDSDFVPPDDASQTSWSTNTERDDAAEQRRHLPLPGGTKKRELPTNEQLIPDWTWLASARIISEANLRDWDSSRVDEFVKGQVWRAGFWSQTEIERDRLSDGVLPPAAASATGNSSATQTVYHDWAGVGGIWRRCVSWLGYEDLVQRQWDLNHAMEDPTIFENMRIVPLRLRVVGYDPPATSAFPDRPTLKIEGESGGPDWAGSPDGEGDDVRRIHGSVSMLADGHVRWSLFTVSENPQDGDEYASEGIQIGGVGSDAGFIGLWTGATHTDGDPIGPFWQWRVA</sequence>
<keyword evidence="5" id="KW-1185">Reference proteome</keyword>
<keyword evidence="2" id="KW-0472">Membrane</keyword>
<dbReference type="Proteomes" id="UP000218811">
    <property type="component" value="Unassembled WGS sequence"/>
</dbReference>
<organism evidence="4 5">
    <name type="scientific">Wolfiporia cocos (strain MD-104)</name>
    <name type="common">Brown rot fungus</name>
    <dbReference type="NCBI Taxonomy" id="742152"/>
    <lineage>
        <taxon>Eukaryota</taxon>
        <taxon>Fungi</taxon>
        <taxon>Dikarya</taxon>
        <taxon>Basidiomycota</taxon>
        <taxon>Agaricomycotina</taxon>
        <taxon>Agaricomycetes</taxon>
        <taxon>Polyporales</taxon>
        <taxon>Phaeolaceae</taxon>
        <taxon>Wolfiporia</taxon>
    </lineage>
</organism>
<feature type="compositionally biased region" description="Basic and acidic residues" evidence="1">
    <location>
        <begin position="377"/>
        <end position="387"/>
    </location>
</feature>
<dbReference type="STRING" id="742152.A0A2H3JAB8"/>